<dbReference type="EMBL" id="JBBXMP010001095">
    <property type="protein sequence ID" value="KAL0056673.1"/>
    <property type="molecule type" value="Genomic_DNA"/>
</dbReference>
<keyword evidence="3" id="KW-1185">Reference proteome</keyword>
<name>A0ABR2Z7A9_9AGAR</name>
<sequence>MTSNEQQSSPNSQRVEAEGSPVLHKSPHGLVTPLPKVQVILTLLIQASEPITAEVIYLFIPEFIKRTGITGGDESKI</sequence>
<protein>
    <submittedName>
        <fullName evidence="2">Uncharacterized protein</fullName>
    </submittedName>
</protein>
<comment type="caution">
    <text evidence="2">The sequence shown here is derived from an EMBL/GenBank/DDBJ whole genome shotgun (WGS) entry which is preliminary data.</text>
</comment>
<accession>A0ABR2Z7A9</accession>
<evidence type="ECO:0000313" key="2">
    <source>
        <dbReference type="EMBL" id="KAL0056673.1"/>
    </source>
</evidence>
<evidence type="ECO:0000256" key="1">
    <source>
        <dbReference type="SAM" id="MobiDB-lite"/>
    </source>
</evidence>
<feature type="compositionally biased region" description="Polar residues" evidence="1">
    <location>
        <begin position="1"/>
        <end position="14"/>
    </location>
</feature>
<feature type="region of interest" description="Disordered" evidence="1">
    <location>
        <begin position="1"/>
        <end position="30"/>
    </location>
</feature>
<gene>
    <name evidence="2" type="ORF">AAF712_016721</name>
</gene>
<evidence type="ECO:0000313" key="3">
    <source>
        <dbReference type="Proteomes" id="UP001437256"/>
    </source>
</evidence>
<feature type="non-terminal residue" evidence="2">
    <location>
        <position position="77"/>
    </location>
</feature>
<organism evidence="2 3">
    <name type="scientific">Marasmius tenuissimus</name>
    <dbReference type="NCBI Taxonomy" id="585030"/>
    <lineage>
        <taxon>Eukaryota</taxon>
        <taxon>Fungi</taxon>
        <taxon>Dikarya</taxon>
        <taxon>Basidiomycota</taxon>
        <taxon>Agaricomycotina</taxon>
        <taxon>Agaricomycetes</taxon>
        <taxon>Agaricomycetidae</taxon>
        <taxon>Agaricales</taxon>
        <taxon>Marasmiineae</taxon>
        <taxon>Marasmiaceae</taxon>
        <taxon>Marasmius</taxon>
    </lineage>
</organism>
<reference evidence="2 3" key="1">
    <citation type="submission" date="2024-05" db="EMBL/GenBank/DDBJ databases">
        <title>A draft genome resource for the thread blight pathogen Marasmius tenuissimus strain MS-2.</title>
        <authorList>
            <person name="Yulfo-Soto G.E."/>
            <person name="Baruah I.K."/>
            <person name="Amoako-Attah I."/>
            <person name="Bukari Y."/>
            <person name="Meinhardt L.W."/>
            <person name="Bailey B.A."/>
            <person name="Cohen S.P."/>
        </authorList>
    </citation>
    <scope>NUCLEOTIDE SEQUENCE [LARGE SCALE GENOMIC DNA]</scope>
    <source>
        <strain evidence="2 3">MS-2</strain>
    </source>
</reference>
<dbReference type="Proteomes" id="UP001437256">
    <property type="component" value="Unassembled WGS sequence"/>
</dbReference>
<proteinExistence type="predicted"/>